<dbReference type="Gene3D" id="2.180.10.10">
    <property type="entry name" value="RHS repeat-associated core"/>
    <property type="match status" value="1"/>
</dbReference>
<evidence type="ECO:0000259" key="3">
    <source>
        <dbReference type="Pfam" id="PF25023"/>
    </source>
</evidence>
<gene>
    <name evidence="4" type="ORF">A3224_11635</name>
</gene>
<dbReference type="PANTHER" id="PTHR32305:SF15">
    <property type="entry name" value="PROTEIN RHSA-RELATED"/>
    <property type="match status" value="1"/>
</dbReference>
<evidence type="ECO:0000313" key="4">
    <source>
        <dbReference type="EMBL" id="AMX03137.1"/>
    </source>
</evidence>
<protein>
    <submittedName>
        <fullName evidence="4">Uncharacterized protein</fullName>
    </submittedName>
</protein>
<dbReference type="InterPro" id="IPR022385">
    <property type="entry name" value="Rhs_assc_core"/>
</dbReference>
<keyword evidence="5" id="KW-1185">Reference proteome</keyword>
<accession>A0A143HNR5</accession>
<evidence type="ECO:0000259" key="2">
    <source>
        <dbReference type="Pfam" id="PF08808"/>
    </source>
</evidence>
<dbReference type="Pfam" id="PF08808">
    <property type="entry name" value="RES"/>
    <property type="match status" value="1"/>
</dbReference>
<feature type="domain" description="Teneurin-like YD-shell" evidence="3">
    <location>
        <begin position="122"/>
        <end position="389"/>
    </location>
</feature>
<dbReference type="KEGG" id="mthd:A3224_11635"/>
<dbReference type="PRINTS" id="PR00394">
    <property type="entry name" value="RHSPROTEIN"/>
</dbReference>
<feature type="domain" description="RES" evidence="2">
    <location>
        <begin position="435"/>
        <end position="561"/>
    </location>
</feature>
<name>A0A143HNR5_MICTH</name>
<dbReference type="GeneID" id="76608698"/>
<dbReference type="Pfam" id="PF25023">
    <property type="entry name" value="TEN_YD-shell"/>
    <property type="match status" value="1"/>
</dbReference>
<dbReference type="PANTHER" id="PTHR32305">
    <property type="match status" value="1"/>
</dbReference>
<dbReference type="InterPro" id="IPR056823">
    <property type="entry name" value="TEN-like_YD-shell"/>
</dbReference>
<dbReference type="InterPro" id="IPR006530">
    <property type="entry name" value="YD"/>
</dbReference>
<dbReference type="Proteomes" id="UP000076077">
    <property type="component" value="Chromosome"/>
</dbReference>
<dbReference type="NCBIfam" id="TIGR01643">
    <property type="entry name" value="YD_repeat_2x"/>
    <property type="match status" value="2"/>
</dbReference>
<dbReference type="NCBIfam" id="TIGR03696">
    <property type="entry name" value="Rhs_assc_core"/>
    <property type="match status" value="1"/>
</dbReference>
<dbReference type="InterPro" id="IPR050708">
    <property type="entry name" value="T6SS_VgrG/RHS"/>
</dbReference>
<dbReference type="EMBL" id="CP014864">
    <property type="protein sequence ID" value="AMX03137.1"/>
    <property type="molecule type" value="Genomic_DNA"/>
</dbReference>
<dbReference type="Pfam" id="PF05593">
    <property type="entry name" value="RHS_repeat"/>
    <property type="match status" value="1"/>
</dbReference>
<evidence type="ECO:0000256" key="1">
    <source>
        <dbReference type="ARBA" id="ARBA00022737"/>
    </source>
</evidence>
<keyword evidence="1" id="KW-0677">Repeat</keyword>
<sequence length="564" mass="63936">MTADWQGQAKITHHYDAAGNRIATTLPDGEQLKFAYNAAGQFQSLHRRLAGAEAEQLLAAIAHDDLGREIQRQHGNGLATEHQYDPQGRLQQMRLGKAQGTTEKPVQNPLHQRRYRYNTAGQLAQIEDSLRGTRNYHYDPLDRLTQVEGPNPEHFIHDPAHNILAAAGSVEEAKQQADNTQIRGNRLAFRGDTHYRYDTHGNRIAALRGKNQKLQTRYHYNSRQQLIRAEQLKIDDNGQEQLQQQTHYQYDPLGRRIAKTDRDQHTDFLWDGDLLLRETVQKTNSGETAKTRTYYFEPGTFKPIALDENGELYHYHLDHLGTPDTLTDSQGEIAWSVSYTAYGNLAIKHCNRIEQPIRFQGQYYDEETGLHYNRFRYYDPEVGAFTTQDPVGLLGGINNYQYVPNPVGWVDPYGLTCKEIKPKTIPKGKIFEGTIYRYEQPDRISTTWHAHKWNQAANHRYTEPGISGVYGGTTAKTAEAEIAHYGALTGRELVSKEVKMNNILDITDPKVRDQLGVTLEEITGDSYDTTHAIGKFAKENGFDGILAPSARNPAGANLISFKGY</sequence>
<dbReference type="AlphaFoldDB" id="A0A143HNR5"/>
<dbReference type="STRING" id="252514.A3224_11635"/>
<reference evidence="5" key="1">
    <citation type="submission" date="2016-03" db="EMBL/GenBank/DDBJ databases">
        <authorList>
            <person name="Lee Y.-S."/>
            <person name="Choi Y.-L."/>
        </authorList>
    </citation>
    <scope>NUCLEOTIDE SEQUENCE [LARGE SCALE GENOMIC DNA]</scope>
    <source>
        <strain evidence="5">DAU221</strain>
    </source>
</reference>
<dbReference type="InterPro" id="IPR031325">
    <property type="entry name" value="RHS_repeat"/>
</dbReference>
<dbReference type="InterPro" id="IPR014914">
    <property type="entry name" value="RES_dom"/>
</dbReference>
<dbReference type="RefSeq" id="WP_067154750.1">
    <property type="nucleotide sequence ID" value="NZ_CP014864.1"/>
</dbReference>
<proteinExistence type="predicted"/>
<organism evidence="4 5">
    <name type="scientific">Microbulbifer thermotolerans</name>
    <dbReference type="NCBI Taxonomy" id="252514"/>
    <lineage>
        <taxon>Bacteria</taxon>
        <taxon>Pseudomonadati</taxon>
        <taxon>Pseudomonadota</taxon>
        <taxon>Gammaproteobacteria</taxon>
        <taxon>Cellvibrionales</taxon>
        <taxon>Microbulbiferaceae</taxon>
        <taxon>Microbulbifer</taxon>
    </lineage>
</organism>
<evidence type="ECO:0000313" key="5">
    <source>
        <dbReference type="Proteomes" id="UP000076077"/>
    </source>
</evidence>